<proteinExistence type="inferred from homology"/>
<dbReference type="PANTHER" id="PTHR30511">
    <property type="entry name" value="ALANINE RACEMASE"/>
    <property type="match status" value="1"/>
</dbReference>
<reference evidence="8" key="2">
    <citation type="submission" date="2021-04" db="EMBL/GenBank/DDBJ databases">
        <authorList>
            <person name="Gilroy R."/>
        </authorList>
    </citation>
    <scope>NUCLEOTIDE SEQUENCE</scope>
    <source>
        <strain evidence="8">1068</strain>
    </source>
</reference>
<feature type="active site" description="Proton acceptor; specific for D-alanine" evidence="4">
    <location>
        <position position="38"/>
    </location>
</feature>
<name>A0A9D2FQT2_9FIRM</name>
<comment type="pathway">
    <text evidence="4">Amino-acid biosynthesis; D-alanine biosynthesis; D-alanine from L-alanine: step 1/1.</text>
</comment>
<dbReference type="FunFam" id="3.20.20.10:FF:000002">
    <property type="entry name" value="Alanine racemase"/>
    <property type="match status" value="1"/>
</dbReference>
<evidence type="ECO:0000256" key="5">
    <source>
        <dbReference type="PIRSR" id="PIRSR600821-50"/>
    </source>
</evidence>
<comment type="similarity">
    <text evidence="4">Belongs to the alanine racemase family.</text>
</comment>
<dbReference type="GO" id="GO:0008784">
    <property type="term" value="F:alanine racemase activity"/>
    <property type="evidence" value="ECO:0007669"/>
    <property type="project" value="UniProtKB-UniRule"/>
</dbReference>
<dbReference type="InterPro" id="IPR009006">
    <property type="entry name" value="Ala_racemase/Decarboxylase_C"/>
</dbReference>
<dbReference type="Pfam" id="PF01168">
    <property type="entry name" value="Ala_racemase_N"/>
    <property type="match status" value="1"/>
</dbReference>
<dbReference type="Gene3D" id="2.40.37.10">
    <property type="entry name" value="Lyase, Ornithine Decarboxylase, Chain A, domain 1"/>
    <property type="match status" value="1"/>
</dbReference>
<dbReference type="CDD" id="cd00430">
    <property type="entry name" value="PLPDE_III_AR"/>
    <property type="match status" value="1"/>
</dbReference>
<organism evidence="8 9">
    <name type="scientific">Candidatus Blautia pullicola</name>
    <dbReference type="NCBI Taxonomy" id="2838498"/>
    <lineage>
        <taxon>Bacteria</taxon>
        <taxon>Bacillati</taxon>
        <taxon>Bacillota</taxon>
        <taxon>Clostridia</taxon>
        <taxon>Lachnospirales</taxon>
        <taxon>Lachnospiraceae</taxon>
        <taxon>Blautia</taxon>
    </lineage>
</organism>
<dbReference type="NCBIfam" id="TIGR00492">
    <property type="entry name" value="alr"/>
    <property type="match status" value="1"/>
</dbReference>
<dbReference type="HAMAP" id="MF_01201">
    <property type="entry name" value="Ala_racemase"/>
    <property type="match status" value="1"/>
</dbReference>
<evidence type="ECO:0000256" key="2">
    <source>
        <dbReference type="ARBA" id="ARBA00022898"/>
    </source>
</evidence>
<feature type="binding site" evidence="4 6">
    <location>
        <position position="316"/>
    </location>
    <ligand>
        <name>substrate</name>
    </ligand>
</feature>
<feature type="domain" description="Alanine racemase C-terminal" evidence="7">
    <location>
        <begin position="247"/>
        <end position="375"/>
    </location>
</feature>
<comment type="catalytic activity">
    <reaction evidence="4">
        <text>L-alanine = D-alanine</text>
        <dbReference type="Rhea" id="RHEA:20249"/>
        <dbReference type="ChEBI" id="CHEBI:57416"/>
        <dbReference type="ChEBI" id="CHEBI:57972"/>
        <dbReference type="EC" id="5.1.1.1"/>
    </reaction>
</comment>
<dbReference type="EMBL" id="DXBG01000167">
    <property type="protein sequence ID" value="HIZ65624.1"/>
    <property type="molecule type" value="Genomic_DNA"/>
</dbReference>
<evidence type="ECO:0000313" key="8">
    <source>
        <dbReference type="EMBL" id="HIZ65624.1"/>
    </source>
</evidence>
<dbReference type="GO" id="GO:0030632">
    <property type="term" value="P:D-alanine biosynthetic process"/>
    <property type="evidence" value="ECO:0007669"/>
    <property type="project" value="UniProtKB-UniRule"/>
</dbReference>
<dbReference type="SMART" id="SM01005">
    <property type="entry name" value="Ala_racemase_C"/>
    <property type="match status" value="1"/>
</dbReference>
<feature type="modified residue" description="N6-(pyridoxal phosphate)lysine" evidence="4 5">
    <location>
        <position position="38"/>
    </location>
</feature>
<evidence type="ECO:0000256" key="3">
    <source>
        <dbReference type="ARBA" id="ARBA00023235"/>
    </source>
</evidence>
<keyword evidence="3 4" id="KW-0413">Isomerase</keyword>
<comment type="function">
    <text evidence="4">Catalyzes the interconversion of L-alanine and D-alanine. May also act on other amino acids.</text>
</comment>
<comment type="caution">
    <text evidence="8">The sequence shown here is derived from an EMBL/GenBank/DDBJ whole genome shotgun (WGS) entry which is preliminary data.</text>
</comment>
<dbReference type="SUPFAM" id="SSF50621">
    <property type="entry name" value="Alanine racemase C-terminal domain-like"/>
    <property type="match status" value="1"/>
</dbReference>
<dbReference type="GO" id="GO:0030170">
    <property type="term" value="F:pyridoxal phosphate binding"/>
    <property type="evidence" value="ECO:0007669"/>
    <property type="project" value="UniProtKB-UniRule"/>
</dbReference>
<dbReference type="PANTHER" id="PTHR30511:SF0">
    <property type="entry name" value="ALANINE RACEMASE, CATABOLIC-RELATED"/>
    <property type="match status" value="1"/>
</dbReference>
<comment type="cofactor">
    <cofactor evidence="1 4 5">
        <name>pyridoxal 5'-phosphate</name>
        <dbReference type="ChEBI" id="CHEBI:597326"/>
    </cofactor>
</comment>
<dbReference type="AlphaFoldDB" id="A0A9D2FQT2"/>
<dbReference type="PRINTS" id="PR00992">
    <property type="entry name" value="ALARACEMASE"/>
</dbReference>
<dbReference type="Gene3D" id="3.20.20.10">
    <property type="entry name" value="Alanine racemase"/>
    <property type="match status" value="1"/>
</dbReference>
<keyword evidence="2 4" id="KW-0663">Pyridoxal phosphate</keyword>
<sequence>MKESSRIQAEIDLDAVAYNLESIKQNLHPETKIIGVLKADGYGHGALPLGKIMEEDNRVWGIAVATVEEGLELRESGIRKPILILGYTYEEDYGTIVREDFRPAVFKLSMAQKLSKAAVEAGKKAKIHIKLDTGMSRIGYRDMETAIPEILEIAGLPGIEVEGLFTHFARADEKDAAPAWEQLEKYKAFRKALEEKGLTIPLCHCSNSAAIIRMPQANLDAVRAGVILYGLYPSGDVEREPVPLRPVMSLKSHIAYIKEVEPGVEISYGGTYITQRATKVATIPVGYGDGYARGLSNKGSVLIRGQRAPILGRVCMDQFMVDVTDIPGVRELDTVTLLGRDGEACITMEELGELSGRFNYEFACCISKRVPRIYYKGGNTLDR</sequence>
<dbReference type="InterPro" id="IPR020622">
    <property type="entry name" value="Ala_racemase_pyridoxalP-BS"/>
</dbReference>
<evidence type="ECO:0000256" key="4">
    <source>
        <dbReference type="HAMAP-Rule" id="MF_01201"/>
    </source>
</evidence>
<evidence type="ECO:0000259" key="7">
    <source>
        <dbReference type="SMART" id="SM01005"/>
    </source>
</evidence>
<dbReference type="InterPro" id="IPR000821">
    <property type="entry name" value="Ala_racemase"/>
</dbReference>
<feature type="binding site" evidence="4 6">
    <location>
        <position position="137"/>
    </location>
    <ligand>
        <name>substrate</name>
    </ligand>
</feature>
<protein>
    <recommendedName>
        <fullName evidence="4">Alanine racemase</fullName>
        <ecNumber evidence="4">5.1.1.1</ecNumber>
    </recommendedName>
</protein>
<feature type="active site" description="Proton acceptor; specific for L-alanine" evidence="4">
    <location>
        <position position="268"/>
    </location>
</feature>
<dbReference type="GO" id="GO:0005829">
    <property type="term" value="C:cytosol"/>
    <property type="evidence" value="ECO:0007669"/>
    <property type="project" value="TreeGrafter"/>
</dbReference>
<dbReference type="Proteomes" id="UP000824056">
    <property type="component" value="Unassembled WGS sequence"/>
</dbReference>
<evidence type="ECO:0000256" key="1">
    <source>
        <dbReference type="ARBA" id="ARBA00001933"/>
    </source>
</evidence>
<dbReference type="GO" id="GO:0009252">
    <property type="term" value="P:peptidoglycan biosynthetic process"/>
    <property type="evidence" value="ECO:0007669"/>
    <property type="project" value="TreeGrafter"/>
</dbReference>
<dbReference type="InterPro" id="IPR001608">
    <property type="entry name" value="Ala_racemase_N"/>
</dbReference>
<dbReference type="Pfam" id="PF00842">
    <property type="entry name" value="Ala_racemase_C"/>
    <property type="match status" value="1"/>
</dbReference>
<accession>A0A9D2FQT2</accession>
<dbReference type="EC" id="5.1.1.1" evidence="4"/>
<evidence type="ECO:0000313" key="9">
    <source>
        <dbReference type="Proteomes" id="UP000824056"/>
    </source>
</evidence>
<gene>
    <name evidence="8" type="primary">alr</name>
    <name evidence="8" type="ORF">H9809_06975</name>
</gene>
<evidence type="ECO:0000256" key="6">
    <source>
        <dbReference type="PIRSR" id="PIRSR600821-52"/>
    </source>
</evidence>
<dbReference type="InterPro" id="IPR011079">
    <property type="entry name" value="Ala_racemase_C"/>
</dbReference>
<dbReference type="InterPro" id="IPR029066">
    <property type="entry name" value="PLP-binding_barrel"/>
</dbReference>
<reference evidence="8" key="1">
    <citation type="journal article" date="2021" name="PeerJ">
        <title>Extensive microbial diversity within the chicken gut microbiome revealed by metagenomics and culture.</title>
        <authorList>
            <person name="Gilroy R."/>
            <person name="Ravi A."/>
            <person name="Getino M."/>
            <person name="Pursley I."/>
            <person name="Horton D.L."/>
            <person name="Alikhan N.F."/>
            <person name="Baker D."/>
            <person name="Gharbi K."/>
            <person name="Hall N."/>
            <person name="Watson M."/>
            <person name="Adriaenssens E.M."/>
            <person name="Foster-Nyarko E."/>
            <person name="Jarju S."/>
            <person name="Secka A."/>
            <person name="Antonio M."/>
            <person name="Oren A."/>
            <person name="Chaudhuri R.R."/>
            <person name="La Ragione R."/>
            <person name="Hildebrand F."/>
            <person name="Pallen M.J."/>
        </authorList>
    </citation>
    <scope>NUCLEOTIDE SEQUENCE</scope>
    <source>
        <strain evidence="8">1068</strain>
    </source>
</reference>
<dbReference type="SUPFAM" id="SSF51419">
    <property type="entry name" value="PLP-binding barrel"/>
    <property type="match status" value="1"/>
</dbReference>
<dbReference type="PROSITE" id="PS00395">
    <property type="entry name" value="ALANINE_RACEMASE"/>
    <property type="match status" value="1"/>
</dbReference>